<dbReference type="SUPFAM" id="SSF53254">
    <property type="entry name" value="Phosphoglycerate mutase-like"/>
    <property type="match status" value="1"/>
</dbReference>
<name>A0ABS9BGC3_9BACT</name>
<organism evidence="2 3">
    <name type="scientific">Flavihumibacter fluminis</name>
    <dbReference type="NCBI Taxonomy" id="2909236"/>
    <lineage>
        <taxon>Bacteria</taxon>
        <taxon>Pseudomonadati</taxon>
        <taxon>Bacteroidota</taxon>
        <taxon>Chitinophagia</taxon>
        <taxon>Chitinophagales</taxon>
        <taxon>Chitinophagaceae</taxon>
        <taxon>Flavihumibacter</taxon>
    </lineage>
</organism>
<dbReference type="Proteomes" id="UP001200145">
    <property type="component" value="Unassembled WGS sequence"/>
</dbReference>
<dbReference type="Pfam" id="PF00300">
    <property type="entry name" value="His_Phos_1"/>
    <property type="match status" value="1"/>
</dbReference>
<evidence type="ECO:0000313" key="2">
    <source>
        <dbReference type="EMBL" id="MCF1714741.1"/>
    </source>
</evidence>
<dbReference type="PANTHER" id="PTHR16469:SF27">
    <property type="entry name" value="UBIQUITIN-ASSOCIATED AND SH3 DOMAIN-CONTAINING BA-RELATED"/>
    <property type="match status" value="1"/>
</dbReference>
<evidence type="ECO:0000256" key="1">
    <source>
        <dbReference type="SAM" id="MobiDB-lite"/>
    </source>
</evidence>
<evidence type="ECO:0000313" key="3">
    <source>
        <dbReference type="Proteomes" id="UP001200145"/>
    </source>
</evidence>
<proteinExistence type="predicted"/>
<gene>
    <name evidence="2" type="ORF">L0U88_08895</name>
</gene>
<comment type="caution">
    <text evidence="2">The sequence shown here is derived from an EMBL/GenBank/DDBJ whole genome shotgun (WGS) entry which is preliminary data.</text>
</comment>
<feature type="region of interest" description="Disordered" evidence="1">
    <location>
        <begin position="32"/>
        <end position="54"/>
    </location>
</feature>
<dbReference type="EMBL" id="JAKEVY010000002">
    <property type="protein sequence ID" value="MCF1714741.1"/>
    <property type="molecule type" value="Genomic_DNA"/>
</dbReference>
<dbReference type="InterPro" id="IPR051710">
    <property type="entry name" value="Phosphatase_SH3-domain"/>
</dbReference>
<dbReference type="PANTHER" id="PTHR16469">
    <property type="entry name" value="UBIQUITIN-ASSOCIATED AND SH3 DOMAIN-CONTAINING BA-RELATED"/>
    <property type="match status" value="1"/>
</dbReference>
<dbReference type="PROSITE" id="PS51257">
    <property type="entry name" value="PROKAR_LIPOPROTEIN"/>
    <property type="match status" value="1"/>
</dbReference>
<feature type="compositionally biased region" description="Polar residues" evidence="1">
    <location>
        <begin position="32"/>
        <end position="42"/>
    </location>
</feature>
<reference evidence="2 3" key="1">
    <citation type="submission" date="2022-01" db="EMBL/GenBank/DDBJ databases">
        <title>Flavihumibacter sp. nov., isolated from sediment of a river.</title>
        <authorList>
            <person name="Liu H."/>
        </authorList>
    </citation>
    <scope>NUCLEOTIDE SEQUENCE [LARGE SCALE GENOMIC DNA]</scope>
    <source>
        <strain evidence="2 3">RY-1</strain>
    </source>
</reference>
<protein>
    <submittedName>
        <fullName evidence="2">Histidine phosphatase family protein</fullName>
    </submittedName>
</protein>
<accession>A0ABS9BGC3</accession>
<dbReference type="InterPro" id="IPR013078">
    <property type="entry name" value="His_Pase_superF_clade-1"/>
</dbReference>
<dbReference type="Gene3D" id="3.40.50.1240">
    <property type="entry name" value="Phosphoglycerate mutase-like"/>
    <property type="match status" value="1"/>
</dbReference>
<keyword evidence="3" id="KW-1185">Reference proteome</keyword>
<dbReference type="CDD" id="cd07040">
    <property type="entry name" value="HP"/>
    <property type="match status" value="1"/>
</dbReference>
<dbReference type="InterPro" id="IPR029033">
    <property type="entry name" value="His_PPase_superfam"/>
</dbReference>
<dbReference type="RefSeq" id="WP_234865694.1">
    <property type="nucleotide sequence ID" value="NZ_JAKEVY010000002.1"/>
</dbReference>
<sequence length="169" mass="18419">MKSVLPLLLLTFLLTGCYQKYYIVRHAEKAQESSGTTMQTAGNPPLSDAGQQRAKDLAERLKGEKIGAIYSTNTTRTRETATPSAAQAGLTIQTYGRIDSSLINQFKALKSNTLIVGHSNTVDDLVNGLTGEQLLNDLPDAAYDNLYIITKKGKRLTLVQSKYGQPSPQ</sequence>